<evidence type="ECO:0000313" key="2">
    <source>
        <dbReference type="EMBL" id="RGO52031.1"/>
    </source>
</evidence>
<dbReference type="EMBL" id="QSVQ01000005">
    <property type="protein sequence ID" value="RGO52031.1"/>
    <property type="molecule type" value="Genomic_DNA"/>
</dbReference>
<accession>A0A3E5GU85</accession>
<keyword evidence="3" id="KW-1185">Reference proteome</keyword>
<organism evidence="2 3">
    <name type="scientific">Dorea formicigenerans</name>
    <dbReference type="NCBI Taxonomy" id="39486"/>
    <lineage>
        <taxon>Bacteria</taxon>
        <taxon>Bacillati</taxon>
        <taxon>Bacillota</taxon>
        <taxon>Clostridia</taxon>
        <taxon>Lachnospirales</taxon>
        <taxon>Lachnospiraceae</taxon>
        <taxon>Dorea</taxon>
    </lineage>
</organism>
<gene>
    <name evidence="2" type="ORF">DXB12_05425</name>
</gene>
<dbReference type="Proteomes" id="UP000261055">
    <property type="component" value="Unassembled WGS sequence"/>
</dbReference>
<dbReference type="AlphaFoldDB" id="A0A3E5GU85"/>
<comment type="caution">
    <text evidence="2">The sequence shown here is derived from an EMBL/GenBank/DDBJ whole genome shotgun (WGS) entry which is preliminary data.</text>
</comment>
<proteinExistence type="predicted"/>
<protein>
    <submittedName>
        <fullName evidence="2">Uncharacterized protein</fullName>
    </submittedName>
</protein>
<keyword evidence="1" id="KW-0472">Membrane</keyword>
<sequence length="70" mass="7284">MENILVTAEGGLTGAGYAVCIIAGIILFLIGVIFAGKNSERKKISTRQVVIISIPAVSKALGQVKKTALQ</sequence>
<evidence type="ECO:0000256" key="1">
    <source>
        <dbReference type="SAM" id="Phobius"/>
    </source>
</evidence>
<feature type="transmembrane region" description="Helical" evidence="1">
    <location>
        <begin position="15"/>
        <end position="35"/>
    </location>
</feature>
<keyword evidence="1" id="KW-0812">Transmembrane</keyword>
<keyword evidence="1" id="KW-1133">Transmembrane helix</keyword>
<reference evidence="2 3" key="1">
    <citation type="submission" date="2018-08" db="EMBL/GenBank/DDBJ databases">
        <title>A genome reference for cultivated species of the human gut microbiota.</title>
        <authorList>
            <person name="Zou Y."/>
            <person name="Xue W."/>
            <person name="Luo G."/>
        </authorList>
    </citation>
    <scope>NUCLEOTIDE SEQUENCE [LARGE SCALE GENOMIC DNA]</scope>
    <source>
        <strain evidence="2 3">OM02-12</strain>
    </source>
</reference>
<name>A0A3E5GU85_9FIRM</name>
<evidence type="ECO:0000313" key="3">
    <source>
        <dbReference type="Proteomes" id="UP000261055"/>
    </source>
</evidence>
<dbReference type="RefSeq" id="WP_117613185.1">
    <property type="nucleotide sequence ID" value="NZ_AP031430.1"/>
</dbReference>